<evidence type="ECO:0000313" key="2">
    <source>
        <dbReference type="Proteomes" id="UP000489600"/>
    </source>
</evidence>
<keyword evidence="2" id="KW-1185">Reference proteome</keyword>
<proteinExistence type="predicted"/>
<comment type="caution">
    <text evidence="1">The sequence shown here is derived from an EMBL/GenBank/DDBJ whole genome shotgun (WGS) entry which is preliminary data.</text>
</comment>
<evidence type="ECO:0000313" key="1">
    <source>
        <dbReference type="EMBL" id="VVB16665.1"/>
    </source>
</evidence>
<name>A0A565CSH4_9BRAS</name>
<dbReference type="EMBL" id="CABITT030000008">
    <property type="protein sequence ID" value="VVB16665.1"/>
    <property type="molecule type" value="Genomic_DNA"/>
</dbReference>
<reference evidence="1" key="1">
    <citation type="submission" date="2019-07" db="EMBL/GenBank/DDBJ databases">
        <authorList>
            <person name="Dittberner H."/>
        </authorList>
    </citation>
    <scope>NUCLEOTIDE SEQUENCE [LARGE SCALE GENOMIC DNA]</scope>
</reference>
<dbReference type="PANTHER" id="PTHR48227">
    <property type="entry name" value="DNA TOPOISOMERASE 1-LIKE"/>
    <property type="match status" value="1"/>
</dbReference>
<dbReference type="Proteomes" id="UP000489600">
    <property type="component" value="Unassembled WGS sequence"/>
</dbReference>
<gene>
    <name evidence="1" type="ORF">ANE_LOCUS27109</name>
</gene>
<protein>
    <submittedName>
        <fullName evidence="1">Uncharacterized protein</fullName>
    </submittedName>
</protein>
<accession>A0A565CSH4</accession>
<sequence>MKTVTGRIISAEPVSLTKAASLLINFASSDNGTSQDVSAYLQRVAAAFTELKSIHREILSSSLEETNPRSDVTRDRNPTVEFDGRAKAIDDLVGKGGKIRDRKSEAAFESPVLDTLFNSICARDDDPQSSENFMNWHFPCEILDNRMPKKSKVV</sequence>
<dbReference type="PANTHER" id="PTHR48227:SF1">
    <property type="entry name" value="DNA LIGASE 1-LIKE"/>
    <property type="match status" value="1"/>
</dbReference>
<dbReference type="AlphaFoldDB" id="A0A565CSH4"/>
<dbReference type="OrthoDB" id="696117at2759"/>
<organism evidence="1 2">
    <name type="scientific">Arabis nemorensis</name>
    <dbReference type="NCBI Taxonomy" id="586526"/>
    <lineage>
        <taxon>Eukaryota</taxon>
        <taxon>Viridiplantae</taxon>
        <taxon>Streptophyta</taxon>
        <taxon>Embryophyta</taxon>
        <taxon>Tracheophyta</taxon>
        <taxon>Spermatophyta</taxon>
        <taxon>Magnoliopsida</taxon>
        <taxon>eudicotyledons</taxon>
        <taxon>Gunneridae</taxon>
        <taxon>Pentapetalae</taxon>
        <taxon>rosids</taxon>
        <taxon>malvids</taxon>
        <taxon>Brassicales</taxon>
        <taxon>Brassicaceae</taxon>
        <taxon>Arabideae</taxon>
        <taxon>Arabis</taxon>
    </lineage>
</organism>